<organism evidence="1 2">
    <name type="scientific">Richelia sinica FACHB-800</name>
    <dbReference type="NCBI Taxonomy" id="1357546"/>
    <lineage>
        <taxon>Bacteria</taxon>
        <taxon>Bacillati</taxon>
        <taxon>Cyanobacteriota</taxon>
        <taxon>Cyanophyceae</taxon>
        <taxon>Nostocales</taxon>
        <taxon>Nostocaceae</taxon>
        <taxon>Richelia</taxon>
    </lineage>
</organism>
<dbReference type="Proteomes" id="UP000683511">
    <property type="component" value="Chromosome"/>
</dbReference>
<accession>A0A975Y5X7</accession>
<proteinExistence type="predicted"/>
<keyword evidence="2" id="KW-1185">Reference proteome</keyword>
<reference evidence="1" key="1">
    <citation type="submission" date="2017-04" db="EMBL/GenBank/DDBJ databases">
        <title>Genome deletions in a multicellular cyanobacterial endosymbiont for morphological adaptation in marine diatoms.</title>
        <authorList>
            <person name="Wang Y."/>
            <person name="Gao H."/>
            <person name="Li R."/>
            <person name="Xu X."/>
        </authorList>
    </citation>
    <scope>NUCLEOTIDE SEQUENCE</scope>
    <source>
        <strain evidence="1">FACHB 800</strain>
    </source>
</reference>
<dbReference type="KEGG" id="rsin:B6N60_03394"/>
<evidence type="ECO:0000313" key="2">
    <source>
        <dbReference type="Proteomes" id="UP000683511"/>
    </source>
</evidence>
<name>A0A975Y5X7_9NOST</name>
<evidence type="ECO:0000313" key="1">
    <source>
        <dbReference type="EMBL" id="QXE24687.1"/>
    </source>
</evidence>
<sequence length="56" mass="6233">MPNLKMLATYDDLTHEESESSPQTGRIGDGFAQCVGCFWQIAITGHLSSNQFIDRD</sequence>
<protein>
    <submittedName>
        <fullName evidence="1">Uncharacterized protein</fullName>
    </submittedName>
</protein>
<dbReference type="EMBL" id="CP021056">
    <property type="protein sequence ID" value="QXE24687.1"/>
    <property type="molecule type" value="Genomic_DNA"/>
</dbReference>
<dbReference type="AlphaFoldDB" id="A0A975Y5X7"/>
<gene>
    <name evidence="1" type="ORF">B6N60_03394</name>
</gene>